<evidence type="ECO:0000313" key="3">
    <source>
        <dbReference type="Proteomes" id="UP000244956"/>
    </source>
</evidence>
<protein>
    <recommendedName>
        <fullName evidence="1">PorZ N-terminal beta-propeller domain-containing protein</fullName>
    </recommendedName>
</protein>
<dbReference type="SUPFAM" id="SSF101898">
    <property type="entry name" value="NHL repeat"/>
    <property type="match status" value="1"/>
</dbReference>
<evidence type="ECO:0000259" key="1">
    <source>
        <dbReference type="Pfam" id="PF21544"/>
    </source>
</evidence>
<comment type="caution">
    <text evidence="2">The sequence shown here is derived from an EMBL/GenBank/DDBJ whole genome shotgun (WGS) entry which is preliminary data.</text>
</comment>
<proteinExistence type="predicted"/>
<accession>A0A2U2B8W0</accession>
<dbReference type="AlphaFoldDB" id="A0A2U2B8W0"/>
<dbReference type="EMBL" id="QEWP01000007">
    <property type="protein sequence ID" value="PWD99474.1"/>
    <property type="molecule type" value="Genomic_DNA"/>
</dbReference>
<organism evidence="2 3">
    <name type="scientific">Marinilabilia rubra</name>
    <dbReference type="NCBI Taxonomy" id="2162893"/>
    <lineage>
        <taxon>Bacteria</taxon>
        <taxon>Pseudomonadati</taxon>
        <taxon>Bacteroidota</taxon>
        <taxon>Bacteroidia</taxon>
        <taxon>Marinilabiliales</taxon>
        <taxon>Marinilabiliaceae</taxon>
        <taxon>Marinilabilia</taxon>
    </lineage>
</organism>
<sequence length="803" mass="89274">MNHQLIIFYILIFGFLFSPSHNTHGQDRWKGYFSYKKCFQVDETDDFIIGATELGLIFFHKETRSISVKNKINGLSDGGISTIKALGGGNTILIGYENGNIDILRNGEVHNIPDLKIEALTASKRINHFLYHEGSVFCSTDFGILEIDIEKNEIASTLIIGNEATFLKVNTTIIEDNFIYAATSSGVLRADLNTSLAFYENWNLISDDNQEYCDLAKSSNGIIAVRGIEGESTSIIQISETEDTALRNFNQFESITWDGRNYILATRNQVHFLDASFNITQSLSSVQNSEDSDPYQPSFKDAFSSSSGGLVFADWDGGLFYKSGANTFQQILPSGPYSNQVLKTSKIQDDLWIVPGGFGSLYNNANIPPVVSILKDTEWKFFTRSNTDLFTSGVRDLVNIAANPVNPDNVFISSWGNGVFEFGKTDQEGDIILKKHYTEDNSPLSNAPGAPAYRYTRVWGATFDNNGNLYMTNSEFVDGIVVYNAADSLWYEYSYGSLKTRYSKIGELIIDSNGYKWVYAVGGSVKGIFVFNDNGTIDNQWDDQYRGTISRDDDPDERNMGKLELWDENGEPLTNNIYSLAKDKNGYIWIGTDIGVLVQYNPENIFNIERPAFIRIKVPRNDGSGLADYLLENQRVTAIAIDGANRKYFGTEGSGLYIISEDGTKTVDHFTTTNSPLPSDNIRDIEIDNESGEVYISTDAGLISYRGDATSGNETFNDVYVYPNPVRPEYEGPINISGLANRTNVKITDTAGNLVYETISLGGKALWNGKNLYGKKVKPGIYLVFLSSPDGSQTAQTKIAFIR</sequence>
<dbReference type="Gene3D" id="2.130.10.10">
    <property type="entry name" value="YVTN repeat-like/Quinoprotein amine dehydrogenase"/>
    <property type="match status" value="2"/>
</dbReference>
<dbReference type="Proteomes" id="UP000244956">
    <property type="component" value="Unassembled WGS sequence"/>
</dbReference>
<dbReference type="InterPro" id="IPR048954">
    <property type="entry name" value="PorZ_N"/>
</dbReference>
<gene>
    <name evidence="2" type="ORF">DDZ16_10735</name>
</gene>
<dbReference type="InterPro" id="IPR015943">
    <property type="entry name" value="WD40/YVTN_repeat-like_dom_sf"/>
</dbReference>
<feature type="domain" description="PorZ N-terminal beta-propeller" evidence="1">
    <location>
        <begin position="54"/>
        <end position="203"/>
    </location>
</feature>
<reference evidence="2 3" key="1">
    <citation type="submission" date="2018-05" db="EMBL/GenBank/DDBJ databases">
        <title>Marinilabilia rubrum sp. nov., isolated from saltern sediment.</title>
        <authorList>
            <person name="Zhang R."/>
        </authorList>
    </citation>
    <scope>NUCLEOTIDE SEQUENCE [LARGE SCALE GENOMIC DNA]</scope>
    <source>
        <strain evidence="2 3">WTE16</strain>
    </source>
</reference>
<dbReference type="RefSeq" id="WP_109264463.1">
    <property type="nucleotide sequence ID" value="NZ_QEWP01000007.1"/>
</dbReference>
<name>A0A2U2B8W0_9BACT</name>
<dbReference type="Pfam" id="PF21544">
    <property type="entry name" value="PorZ_N_b_propeller"/>
    <property type="match status" value="1"/>
</dbReference>
<dbReference type="InterPro" id="IPR011110">
    <property type="entry name" value="Reg_prop"/>
</dbReference>
<dbReference type="Pfam" id="PF07494">
    <property type="entry name" value="Reg_prop"/>
    <property type="match status" value="1"/>
</dbReference>
<dbReference type="OrthoDB" id="9807410at2"/>
<evidence type="ECO:0000313" key="2">
    <source>
        <dbReference type="EMBL" id="PWD99474.1"/>
    </source>
</evidence>
<keyword evidence="3" id="KW-1185">Reference proteome</keyword>